<dbReference type="EMBL" id="FZPD01000002">
    <property type="protein sequence ID" value="SNS73427.1"/>
    <property type="molecule type" value="Genomic_DNA"/>
</dbReference>
<sequence>MMRIIGLRLSLTHLPFAKATTAKPKMSKDYVSPTHLKSSISLPSKKYEMAFSSNNT</sequence>
<proteinExistence type="predicted"/>
<dbReference type="Proteomes" id="UP000198393">
    <property type="component" value="Unassembled WGS sequence"/>
</dbReference>
<evidence type="ECO:0000313" key="2">
    <source>
        <dbReference type="Proteomes" id="UP000198393"/>
    </source>
</evidence>
<organism evidence="1 2">
    <name type="scientific">Ekhidna lutea</name>
    <dbReference type="NCBI Taxonomy" id="447679"/>
    <lineage>
        <taxon>Bacteria</taxon>
        <taxon>Pseudomonadati</taxon>
        <taxon>Bacteroidota</taxon>
        <taxon>Cytophagia</taxon>
        <taxon>Cytophagales</taxon>
        <taxon>Reichenbachiellaceae</taxon>
        <taxon>Ekhidna</taxon>
    </lineage>
</organism>
<keyword evidence="2" id="KW-1185">Reference proteome</keyword>
<protein>
    <submittedName>
        <fullName evidence="1">Uncharacterized protein</fullName>
    </submittedName>
</protein>
<accession>A0A239GWD0</accession>
<name>A0A239GWD0_EKHLU</name>
<evidence type="ECO:0000313" key="1">
    <source>
        <dbReference type="EMBL" id="SNS73427.1"/>
    </source>
</evidence>
<gene>
    <name evidence="1" type="ORF">SAMN05421640_1037</name>
</gene>
<dbReference type="AlphaFoldDB" id="A0A239GWD0"/>
<reference evidence="1 2" key="1">
    <citation type="submission" date="2017-06" db="EMBL/GenBank/DDBJ databases">
        <authorList>
            <person name="Kim H.J."/>
            <person name="Triplett B.A."/>
        </authorList>
    </citation>
    <scope>NUCLEOTIDE SEQUENCE [LARGE SCALE GENOMIC DNA]</scope>
    <source>
        <strain evidence="1 2">DSM 19307</strain>
    </source>
</reference>